<gene>
    <name evidence="1" type="ORF">PDESU_00383</name>
</gene>
<sequence>MKSPIKIISLLIRDSEEIAKSQLTSNTTRNDLIQTAEAHRKSLNNDSFNNQRICEVLTDLYSQIYHAFELEPKLKSKFAVVQNHMEIAKSIVLEMTGSFTYKKRGKNEIIGKLDL</sequence>
<dbReference type="Proteomes" id="UP000366872">
    <property type="component" value="Unassembled WGS sequence"/>
</dbReference>
<keyword evidence="2" id="KW-1185">Reference proteome</keyword>
<evidence type="ECO:0000313" key="2">
    <source>
        <dbReference type="Proteomes" id="UP000366872"/>
    </source>
</evidence>
<dbReference type="AlphaFoldDB" id="A0A6C2TX06"/>
<proteinExistence type="predicted"/>
<reference evidence="1 2" key="1">
    <citation type="submission" date="2019-04" db="EMBL/GenBank/DDBJ databases">
        <authorList>
            <person name="Van Vliet M D."/>
        </authorList>
    </citation>
    <scope>NUCLEOTIDE SEQUENCE [LARGE SCALE GENOMIC DNA]</scope>
    <source>
        <strain evidence="1 2">F1</strain>
    </source>
</reference>
<dbReference type="RefSeq" id="WP_136077556.1">
    <property type="nucleotide sequence ID" value="NZ_CAAHFG010000001.1"/>
</dbReference>
<organism evidence="1 2">
    <name type="scientific">Pontiella desulfatans</name>
    <dbReference type="NCBI Taxonomy" id="2750659"/>
    <lineage>
        <taxon>Bacteria</taxon>
        <taxon>Pseudomonadati</taxon>
        <taxon>Kiritimatiellota</taxon>
        <taxon>Kiritimatiellia</taxon>
        <taxon>Kiritimatiellales</taxon>
        <taxon>Pontiellaceae</taxon>
        <taxon>Pontiella</taxon>
    </lineage>
</organism>
<protein>
    <submittedName>
        <fullName evidence="1">Uncharacterized protein</fullName>
    </submittedName>
</protein>
<evidence type="ECO:0000313" key="1">
    <source>
        <dbReference type="EMBL" id="VGO11836.1"/>
    </source>
</evidence>
<dbReference type="EMBL" id="CAAHFG010000001">
    <property type="protein sequence ID" value="VGO11836.1"/>
    <property type="molecule type" value="Genomic_DNA"/>
</dbReference>
<accession>A0A6C2TX06</accession>
<name>A0A6C2TX06_PONDE</name>